<sequence>MSSSRGPPARLRFLSKDSTNTFPIIDQLFICEDTLNDTLAFLNEGSKLAMRLKDARDAIQGLGLSFLRGDSSSDQTDSSSIDSGSPLSDTRELDPSQVPPDAATPSIDEDSDCDEPTAEHSPSADESTNDEKLMASNKTPKNVARSLGYEGPMLRTMRERNDDDDNAEGCGDSDDETSRPSKRQRFGSL</sequence>
<organism evidence="2 3">
    <name type="scientific">Fusarium oxysporum f. sp. radicis-cucumerinum</name>
    <dbReference type="NCBI Taxonomy" id="327505"/>
    <lineage>
        <taxon>Eukaryota</taxon>
        <taxon>Fungi</taxon>
        <taxon>Dikarya</taxon>
        <taxon>Ascomycota</taxon>
        <taxon>Pezizomycotina</taxon>
        <taxon>Sordariomycetes</taxon>
        <taxon>Hypocreomycetidae</taxon>
        <taxon>Hypocreales</taxon>
        <taxon>Nectriaceae</taxon>
        <taxon>Fusarium</taxon>
        <taxon>Fusarium oxysporum species complex</taxon>
    </lineage>
</organism>
<protein>
    <submittedName>
        <fullName evidence="2">Uncharacterized protein</fullName>
    </submittedName>
</protein>
<evidence type="ECO:0000313" key="3">
    <source>
        <dbReference type="Proteomes" id="UP000219602"/>
    </source>
</evidence>
<dbReference type="Proteomes" id="UP000219602">
    <property type="component" value="Unassembled WGS sequence"/>
</dbReference>
<feature type="compositionally biased region" description="Low complexity" evidence="1">
    <location>
        <begin position="70"/>
        <end position="88"/>
    </location>
</feature>
<feature type="compositionally biased region" description="Basic residues" evidence="1">
    <location>
        <begin position="180"/>
        <end position="189"/>
    </location>
</feature>
<reference evidence="2 3" key="2">
    <citation type="journal article" date="2017" name="Sci. Rep.">
        <title>A mobile pathogenicity chromosome in Fusarium oxysporum for infection of multiple cucurbit species.</title>
        <authorList>
            <person name="van Dam P."/>
            <person name="Fokkens L."/>
            <person name="Ayukawa Y."/>
            <person name="van der Gragt M."/>
            <person name="Ter Horst A."/>
            <person name="Brankovics B."/>
            <person name="Houterman P.M."/>
            <person name="Arie T."/>
            <person name="Rep M."/>
        </authorList>
    </citation>
    <scope>NUCLEOTIDE SEQUENCE [LARGE SCALE GENOMIC DNA]</scope>
    <source>
        <strain evidence="2 3">Forc016</strain>
    </source>
</reference>
<dbReference type="EMBL" id="MABQ02000013">
    <property type="protein sequence ID" value="PCD21305.1"/>
    <property type="molecule type" value="Genomic_DNA"/>
</dbReference>
<feature type="compositionally biased region" description="Acidic residues" evidence="1">
    <location>
        <begin position="162"/>
        <end position="175"/>
    </location>
</feature>
<feature type="region of interest" description="Disordered" evidence="1">
    <location>
        <begin position="66"/>
        <end position="189"/>
    </location>
</feature>
<gene>
    <name evidence="2" type="ORF">AU210_016271</name>
</gene>
<name>A0A2H3FNM6_FUSOX</name>
<proteinExistence type="predicted"/>
<dbReference type="AlphaFoldDB" id="A0A2H3FNM6"/>
<reference evidence="2 3" key="1">
    <citation type="journal article" date="2016" name="Environ. Microbiol.">
        <title>Effector profiles distinguish formae speciales of Fusarium oxysporum.</title>
        <authorList>
            <person name="van Dam P."/>
            <person name="Fokkens L."/>
            <person name="Schmidt S.M."/>
            <person name="Linmans J.H."/>
            <person name="Kistler H.C."/>
            <person name="Ma L.J."/>
            <person name="Rep M."/>
        </authorList>
    </citation>
    <scope>NUCLEOTIDE SEQUENCE [LARGE SCALE GENOMIC DNA]</scope>
    <source>
        <strain evidence="2 3">Forc016</strain>
    </source>
</reference>
<evidence type="ECO:0000313" key="2">
    <source>
        <dbReference type="EMBL" id="PCD21305.1"/>
    </source>
</evidence>
<comment type="caution">
    <text evidence="2">The sequence shown here is derived from an EMBL/GenBank/DDBJ whole genome shotgun (WGS) entry which is preliminary data.</text>
</comment>
<accession>A0A2H3FNM6</accession>
<feature type="compositionally biased region" description="Acidic residues" evidence="1">
    <location>
        <begin position="107"/>
        <end position="116"/>
    </location>
</feature>
<evidence type="ECO:0000256" key="1">
    <source>
        <dbReference type="SAM" id="MobiDB-lite"/>
    </source>
</evidence>